<dbReference type="InterPro" id="IPR036864">
    <property type="entry name" value="Zn2-C6_fun-type_DNA-bd_sf"/>
</dbReference>
<evidence type="ECO:0000256" key="1">
    <source>
        <dbReference type="SAM" id="MobiDB-lite"/>
    </source>
</evidence>
<feature type="compositionally biased region" description="Polar residues" evidence="1">
    <location>
        <begin position="30"/>
        <end position="40"/>
    </location>
</feature>
<proteinExistence type="predicted"/>
<dbReference type="Proteomes" id="UP000289323">
    <property type="component" value="Unassembled WGS sequence"/>
</dbReference>
<dbReference type="GO" id="GO:0008270">
    <property type="term" value="F:zinc ion binding"/>
    <property type="evidence" value="ECO:0007669"/>
    <property type="project" value="InterPro"/>
</dbReference>
<evidence type="ECO:0000313" key="2">
    <source>
        <dbReference type="EMBL" id="SPQ18288.1"/>
    </source>
</evidence>
<dbReference type="AlphaFoldDB" id="A0A446B786"/>
<dbReference type="EMBL" id="OUUZ01000001">
    <property type="protein sequence ID" value="SPQ18288.1"/>
    <property type="molecule type" value="Genomic_DNA"/>
</dbReference>
<name>A0A446B786_9PEZI</name>
<sequence length="564" mass="63789">MSDNPDRFRLFHGATGSGRPSCDYPAPHSVQETASTSTPSEDFDDFFDWDAWARDEVTDVTTQSDVPSEGKPAARPSPLTPAGPGVVLPSHQDDTPMPDAPSQEPQLPHVWPSVSVTQPPRDLHIRLEASPPPTASPSTEMHAVGQSQDSPPLGQKKTRVLKHPEETSLVREMKACYHCKINKTKCDPSEVCTACSARPFPESICIRKPLSDMIPPLLARWKWNDPDFSTPGRNQFVDGRLRLFIFFDSVSSPFLEVVVGPFALPNQKDHGPQNSRPLGILPDETPSEAQLYQWAEQQIEAEIGGNFEAEMDKLLLKFVRRMQTNTWLDGQQLSIPDTLLPNLLKMRCMWKVWSCKQLFLRQQLGSPAYQFGLNMSSIQDSLRLQAARIISELERKVVDDIEKTFLLKNKKDAARPSPEMRRTVEVTRWLLLWQVILIYRQSLSLVMEQQQTNAEPLPVAVMPINERRHAFLEATRGLLEAIIVIYAAVFHKSTTFKSVRDAGPQVFADDHDLHMRYQGVWKALPSFYQQVLAQVSPTDELFKEYIVRKEMGIMAKGRPSRKCT</sequence>
<organism evidence="2 3">
    <name type="scientific">Thermothielavioides terrestris</name>
    <dbReference type="NCBI Taxonomy" id="2587410"/>
    <lineage>
        <taxon>Eukaryota</taxon>
        <taxon>Fungi</taxon>
        <taxon>Dikarya</taxon>
        <taxon>Ascomycota</taxon>
        <taxon>Pezizomycotina</taxon>
        <taxon>Sordariomycetes</taxon>
        <taxon>Sordariomycetidae</taxon>
        <taxon>Sordariales</taxon>
        <taxon>Chaetomiaceae</taxon>
        <taxon>Thermothielavioides</taxon>
    </lineage>
</organism>
<reference evidence="2 3" key="1">
    <citation type="submission" date="2018-04" db="EMBL/GenBank/DDBJ databases">
        <authorList>
            <person name="Huttner S."/>
            <person name="Dainat J."/>
        </authorList>
    </citation>
    <scope>NUCLEOTIDE SEQUENCE [LARGE SCALE GENOMIC DNA]</scope>
</reference>
<gene>
    <name evidence="2" type="ORF">TT172_LOCUS707</name>
</gene>
<evidence type="ECO:0000313" key="3">
    <source>
        <dbReference type="Proteomes" id="UP000289323"/>
    </source>
</evidence>
<dbReference type="GO" id="GO:0000981">
    <property type="term" value="F:DNA-binding transcription factor activity, RNA polymerase II-specific"/>
    <property type="evidence" value="ECO:0007669"/>
    <property type="project" value="InterPro"/>
</dbReference>
<dbReference type="SUPFAM" id="SSF57701">
    <property type="entry name" value="Zn2/Cys6 DNA-binding domain"/>
    <property type="match status" value="1"/>
</dbReference>
<feature type="region of interest" description="Disordered" evidence="1">
    <location>
        <begin position="1"/>
        <end position="44"/>
    </location>
</feature>
<accession>A0A446B786</accession>
<feature type="region of interest" description="Disordered" evidence="1">
    <location>
        <begin position="58"/>
        <end position="160"/>
    </location>
</feature>
<protein>
    <submittedName>
        <fullName evidence="2">Ee844f6a-8e24-4a82-ad01-e699a68e2a1c</fullName>
    </submittedName>
</protein>